<reference evidence="1" key="1">
    <citation type="journal article" date="2021" name="Open Biol.">
        <title>Shared evolutionary footprints suggest mitochondrial oxidative damage underlies multiple complex I losses in fungi.</title>
        <authorList>
            <person name="Schikora-Tamarit M.A."/>
            <person name="Marcet-Houben M."/>
            <person name="Nosek J."/>
            <person name="Gabaldon T."/>
        </authorList>
    </citation>
    <scope>NUCLEOTIDE SEQUENCE</scope>
    <source>
        <strain evidence="1">CBS2887</strain>
    </source>
</reference>
<gene>
    <name evidence="1" type="ORF">WICPIJ_006583</name>
</gene>
<dbReference type="AlphaFoldDB" id="A0A9P8TKR1"/>
<proteinExistence type="predicted"/>
<protein>
    <submittedName>
        <fullName evidence="1">Uncharacterized protein</fullName>
    </submittedName>
</protein>
<dbReference type="OrthoDB" id="4103311at2759"/>
<dbReference type="EMBL" id="JAEUBG010003687">
    <property type="protein sequence ID" value="KAH3682441.1"/>
    <property type="molecule type" value="Genomic_DNA"/>
</dbReference>
<organism evidence="1 2">
    <name type="scientific">Wickerhamomyces pijperi</name>
    <name type="common">Yeast</name>
    <name type="synonym">Pichia pijperi</name>
    <dbReference type="NCBI Taxonomy" id="599730"/>
    <lineage>
        <taxon>Eukaryota</taxon>
        <taxon>Fungi</taxon>
        <taxon>Dikarya</taxon>
        <taxon>Ascomycota</taxon>
        <taxon>Saccharomycotina</taxon>
        <taxon>Saccharomycetes</taxon>
        <taxon>Phaffomycetales</taxon>
        <taxon>Wickerhamomycetaceae</taxon>
        <taxon>Wickerhamomyces</taxon>
    </lineage>
</organism>
<name>A0A9P8TKR1_WICPI</name>
<sequence>MVLNLATTATGPKISSFKIANLELIWGGLSALVVGFVEWATDLDGFNLSLESSNDFVVDTFLDVDSGTGTTDFTTVEEDTGD</sequence>
<dbReference type="Proteomes" id="UP000774326">
    <property type="component" value="Unassembled WGS sequence"/>
</dbReference>
<reference evidence="1" key="2">
    <citation type="submission" date="2021-01" db="EMBL/GenBank/DDBJ databases">
        <authorList>
            <person name="Schikora-Tamarit M.A."/>
        </authorList>
    </citation>
    <scope>NUCLEOTIDE SEQUENCE</scope>
    <source>
        <strain evidence="1">CBS2887</strain>
    </source>
</reference>
<evidence type="ECO:0000313" key="2">
    <source>
        <dbReference type="Proteomes" id="UP000774326"/>
    </source>
</evidence>
<evidence type="ECO:0000313" key="1">
    <source>
        <dbReference type="EMBL" id="KAH3682441.1"/>
    </source>
</evidence>
<accession>A0A9P8TKR1</accession>
<keyword evidence="2" id="KW-1185">Reference proteome</keyword>
<comment type="caution">
    <text evidence="1">The sequence shown here is derived from an EMBL/GenBank/DDBJ whole genome shotgun (WGS) entry which is preliminary data.</text>
</comment>